<dbReference type="EMBL" id="LUCM01008366">
    <property type="protein sequence ID" value="KAA0188525.1"/>
    <property type="molecule type" value="Genomic_DNA"/>
</dbReference>
<accession>A0A8E0VED3</accession>
<dbReference type="OrthoDB" id="29773at2759"/>
<dbReference type="SUPFAM" id="SSF103481">
    <property type="entry name" value="Multidrug resistance efflux transporter EmrE"/>
    <property type="match status" value="1"/>
</dbReference>
<keyword evidence="3" id="KW-1185">Reference proteome</keyword>
<gene>
    <name evidence="2" type="ORF">FBUS_05918</name>
</gene>
<protein>
    <submittedName>
        <fullName evidence="2">Solute carrier family 35 member F6</fullName>
    </submittedName>
</protein>
<dbReference type="InterPro" id="IPR037185">
    <property type="entry name" value="EmrE-like"/>
</dbReference>
<organism evidence="2 3">
    <name type="scientific">Fasciolopsis buskii</name>
    <dbReference type="NCBI Taxonomy" id="27845"/>
    <lineage>
        <taxon>Eukaryota</taxon>
        <taxon>Metazoa</taxon>
        <taxon>Spiralia</taxon>
        <taxon>Lophotrochozoa</taxon>
        <taxon>Platyhelminthes</taxon>
        <taxon>Trematoda</taxon>
        <taxon>Digenea</taxon>
        <taxon>Plagiorchiida</taxon>
        <taxon>Echinostomata</taxon>
        <taxon>Echinostomatoidea</taxon>
        <taxon>Fasciolidae</taxon>
        <taxon>Fasciolopsis</taxon>
    </lineage>
</organism>
<proteinExistence type="predicted"/>
<dbReference type="PANTHER" id="PTHR13146">
    <property type="match status" value="1"/>
</dbReference>
<name>A0A8E0VED3_9TREM</name>
<comment type="caution">
    <text evidence="2">The sequence shown here is derived from an EMBL/GenBank/DDBJ whole genome shotgun (WGS) entry which is preliminary data.</text>
</comment>
<feature type="transmembrane region" description="Helical" evidence="1">
    <location>
        <begin position="113"/>
        <end position="134"/>
    </location>
</feature>
<feature type="transmembrane region" description="Helical" evidence="1">
    <location>
        <begin position="86"/>
        <end position="106"/>
    </location>
</feature>
<dbReference type="PANTHER" id="PTHR13146:SF8">
    <property type="entry name" value="SOLUTE CARRIER FAMILY 35 MEMBER F6"/>
    <property type="match status" value="1"/>
</dbReference>
<keyword evidence="1" id="KW-0812">Transmembrane</keyword>
<evidence type="ECO:0000313" key="2">
    <source>
        <dbReference type="EMBL" id="KAA0188525.1"/>
    </source>
</evidence>
<evidence type="ECO:0000313" key="3">
    <source>
        <dbReference type="Proteomes" id="UP000728185"/>
    </source>
</evidence>
<dbReference type="Proteomes" id="UP000728185">
    <property type="component" value="Unassembled WGS sequence"/>
</dbReference>
<keyword evidence="1" id="KW-0472">Membrane</keyword>
<dbReference type="GO" id="GO:0016020">
    <property type="term" value="C:membrane"/>
    <property type="evidence" value="ECO:0007669"/>
    <property type="project" value="TreeGrafter"/>
</dbReference>
<keyword evidence="1" id="KW-1133">Transmembrane helix</keyword>
<evidence type="ECO:0000256" key="1">
    <source>
        <dbReference type="SAM" id="Phobius"/>
    </source>
</evidence>
<dbReference type="AlphaFoldDB" id="A0A8E0VED3"/>
<reference evidence="2" key="1">
    <citation type="submission" date="2019-05" db="EMBL/GenBank/DDBJ databases">
        <title>Annotation for the trematode Fasciolopsis buski.</title>
        <authorList>
            <person name="Choi Y.-J."/>
        </authorList>
    </citation>
    <scope>NUCLEOTIDE SEQUENCE</scope>
    <source>
        <strain evidence="2">HT</strain>
        <tissue evidence="2">Whole worm</tissue>
    </source>
</reference>
<sequence length="160" mass="18356">MFLGETLCLFGFLFVRFRKRRRLERESVYREIDESERSGIINTPYVVSIFIFIFRIFNWFFILPAFCDLLGTTIAGIGLLFVDASIWQMMRGSLIIFAGILSIIFLKRRLRCYHWTGMCFTVIGLALVGTKSVFSGHSLDHTGAQSALGTSCKVSLFYTY</sequence>